<dbReference type="Proteomes" id="UP000748308">
    <property type="component" value="Unassembled WGS sequence"/>
</dbReference>
<protein>
    <recommendedName>
        <fullName evidence="4">TIGR03016 family PEP-CTERM system-associated outer membrane protein</fullName>
    </recommendedName>
</protein>
<proteinExistence type="predicted"/>
<evidence type="ECO:0000256" key="1">
    <source>
        <dbReference type="SAM" id="MobiDB-lite"/>
    </source>
</evidence>
<dbReference type="AlphaFoldDB" id="A0A937X879"/>
<comment type="caution">
    <text evidence="2">The sequence shown here is derived from an EMBL/GenBank/DDBJ whole genome shotgun (WGS) entry which is preliminary data.</text>
</comment>
<feature type="region of interest" description="Disordered" evidence="1">
    <location>
        <begin position="155"/>
        <end position="191"/>
    </location>
</feature>
<name>A0A937X879_UNCEI</name>
<sequence>MSASTHELGRRRRLRAAAGLLLALAAAAPAPPGAQGLMAGWGIAPRYESLFEVRRRETRWDQTLKVDRSDPRLADLSGSLRIASRQDEARNDFEESDNVFRLEGGRETGLGRLTLQGQTQRNWREDKYSLTVRDNDQLRLSQLVPLLSGPGTQVSLSGGGGWLQERQVSENRRGNRTTRNDTESSGWQGDLGLTTRWEPRQALRVTGTAGWDGARQPALTRVTEEGVDSLLATSDRSRTLTLRSDAEWTGWTALKLNLQARYTNDLSRFYQASVQTQETKRSLKRGLTLALGGDPLSGIGYEVQLSTDQDDYDYEVQRNDRLAAADALRMRTHYALGLPLLRGSTLTAGARASNRRAARENTTAYDTRERGVEAGLTRPLGTRLELAASIENELQQDFYDDGKLDRDRLRLESSLGLTYRPSPRLLARGSYTARQSEIINIRRQRATQNQINEDYRITADYQALLPAAISIRQSFQVSADYTYFVFDEEQNKLTRTNRVTSKLTVPLWTESLIYLEHIYNRSDTGAYVYSPRDGGRAYGRASASLRQYLKAEVKTVLAGLLRLRAEEVVDINTRRDLARGVTTRRDKRTFTGEAGIERIFSNGMRVNATFAHTMSTQEDDFWNIQATLVKTFR</sequence>
<accession>A0A937X879</accession>
<organism evidence="2 3">
    <name type="scientific">Eiseniibacteriota bacterium</name>
    <dbReference type="NCBI Taxonomy" id="2212470"/>
    <lineage>
        <taxon>Bacteria</taxon>
        <taxon>Candidatus Eiseniibacteriota</taxon>
    </lineage>
</organism>
<evidence type="ECO:0000313" key="2">
    <source>
        <dbReference type="EMBL" id="MBM3316309.1"/>
    </source>
</evidence>
<reference evidence="2" key="1">
    <citation type="submission" date="2019-03" db="EMBL/GenBank/DDBJ databases">
        <title>Lake Tanganyika Metagenome-Assembled Genomes (MAGs).</title>
        <authorList>
            <person name="Tran P."/>
        </authorList>
    </citation>
    <scope>NUCLEOTIDE SEQUENCE</scope>
    <source>
        <strain evidence="2">M_DeepCast_400m_m2_100</strain>
    </source>
</reference>
<feature type="compositionally biased region" description="Basic and acidic residues" evidence="1">
    <location>
        <begin position="167"/>
        <end position="182"/>
    </location>
</feature>
<evidence type="ECO:0008006" key="4">
    <source>
        <dbReference type="Google" id="ProtNLM"/>
    </source>
</evidence>
<dbReference type="EMBL" id="VGIY01000005">
    <property type="protein sequence ID" value="MBM3316309.1"/>
    <property type="molecule type" value="Genomic_DNA"/>
</dbReference>
<dbReference type="PROSITE" id="PS51318">
    <property type="entry name" value="TAT"/>
    <property type="match status" value="1"/>
</dbReference>
<dbReference type="InterPro" id="IPR006311">
    <property type="entry name" value="TAT_signal"/>
</dbReference>
<evidence type="ECO:0000313" key="3">
    <source>
        <dbReference type="Proteomes" id="UP000748308"/>
    </source>
</evidence>
<gene>
    <name evidence="2" type="ORF">FJY75_00510</name>
</gene>